<dbReference type="InterPro" id="IPR011990">
    <property type="entry name" value="TPR-like_helical_dom_sf"/>
</dbReference>
<keyword evidence="3 6" id="KW-0238">DNA-binding</keyword>
<dbReference type="InterPro" id="IPR036388">
    <property type="entry name" value="WH-like_DNA-bd_sf"/>
</dbReference>
<sequence>MPLITLGVLGPVVARRAEAEPDLGRQLRHVLGLLLVRAGRPVTPDEFDLLLWGDDPPARAADIVHRHISNLRRLLEPDLPYRAQGSWVRRTANGYRLVGGPESADLLRFRELAEQPELEHRLAALRLWRGRCGAGLELPPELLPEFEAVDRERITLLCAVADDALASGEVAKVLPLVEPLAGEYGLDEALQTRLVLLLTAAGRQAEAMAAYHAVRTRLADELGVDPGLELRSAYDRVLHQDVGPAAARPPAPSRLPPRNRFFTGRAAELAQLSRIAEAVGPDASATVICALDGLPGVGKTSLVLHWAYEAAAAFPDGRLFVDLRGFDLVDQPLSSDQALVQLLSGLGVPAREMPDGTAALSELFRATVSDRRLLVVLDNARDEEQVRPLLPAAPGSLVLVTSRNRLTGLVVSDGAVPFSLTVPSWAESRTGMRDRLGADRVAGEEAALDEIIERCGRLPLAMAVASARALTNPGWALTEVAGELRESSFLDDAEPRSDVRNVFSWSYRMLAEGSARLFRLLAWHPGPDFGWVTAATLAGLSPNRIRPLLRELVRASLLTEIRPGRYAFHDLIKAYAAELSASTDTEAERTAAVDALLDHLMRVGDQANRVLKPAFRAGDAPSATGGEPFPDARAAMAWFAGELAVLESAVGVAGPRSWRLAELLIPYYQRRGLYQRWQAAAERALSQAVIAGDIEGQAVMHRMLAGADALAGRGQDVIEQDVERLRRASGHLRRSLELFESLSRTEALAEVYRNFGMVATELGEHEEAIAHFERSLALFEAAGDRNAVPYVLHGLGWVRAEVGDTGAALADYARAESLALETGALHMAAGSVAARADIAGRRGRVDEAMDLFARAEELFRRDENQEGAAWIEVHRGDLLARAGRRGEAAAHWGRARDHLTELGRTAAAEALTERLGEVTPRAARPG</sequence>
<name>A0ABT4BGI9_9ACTN</name>
<dbReference type="PANTHER" id="PTHR35807">
    <property type="entry name" value="TRANSCRIPTIONAL REGULATOR REDD-RELATED"/>
    <property type="match status" value="1"/>
</dbReference>
<feature type="repeat" description="TPR" evidence="5">
    <location>
        <begin position="749"/>
        <end position="782"/>
    </location>
</feature>
<dbReference type="PRINTS" id="PR00364">
    <property type="entry name" value="DISEASERSIST"/>
</dbReference>
<proteinExistence type="inferred from homology"/>
<evidence type="ECO:0000256" key="5">
    <source>
        <dbReference type="PROSITE-ProRule" id="PRU00339"/>
    </source>
</evidence>
<evidence type="ECO:0000256" key="4">
    <source>
        <dbReference type="ARBA" id="ARBA00023163"/>
    </source>
</evidence>
<dbReference type="PROSITE" id="PS50005">
    <property type="entry name" value="TPR"/>
    <property type="match status" value="1"/>
</dbReference>
<dbReference type="InterPro" id="IPR019734">
    <property type="entry name" value="TPR_rpt"/>
</dbReference>
<keyword evidence="4" id="KW-0804">Transcription</keyword>
<evidence type="ECO:0000313" key="9">
    <source>
        <dbReference type="Proteomes" id="UP001151002"/>
    </source>
</evidence>
<dbReference type="PROSITE" id="PS50293">
    <property type="entry name" value="TPR_REGION"/>
    <property type="match status" value="1"/>
</dbReference>
<feature type="domain" description="OmpR/PhoB-type" evidence="7">
    <location>
        <begin position="1"/>
        <end position="99"/>
    </location>
</feature>
<evidence type="ECO:0000256" key="6">
    <source>
        <dbReference type="PROSITE-ProRule" id="PRU01091"/>
    </source>
</evidence>
<reference evidence="8" key="1">
    <citation type="submission" date="2022-11" db="EMBL/GenBank/DDBJ databases">
        <authorList>
            <person name="Somphong A."/>
            <person name="Phongsopitanun W."/>
        </authorList>
    </citation>
    <scope>NUCLEOTIDE SEQUENCE</scope>
    <source>
        <strain evidence="8">Pm04-4</strain>
    </source>
</reference>
<dbReference type="PROSITE" id="PS51755">
    <property type="entry name" value="OMPR_PHOB"/>
    <property type="match status" value="1"/>
</dbReference>
<dbReference type="SMART" id="SM01043">
    <property type="entry name" value="BTAD"/>
    <property type="match status" value="1"/>
</dbReference>
<dbReference type="PANTHER" id="PTHR35807:SF1">
    <property type="entry name" value="TRANSCRIPTIONAL REGULATOR REDD"/>
    <property type="match status" value="1"/>
</dbReference>
<evidence type="ECO:0000256" key="1">
    <source>
        <dbReference type="ARBA" id="ARBA00005820"/>
    </source>
</evidence>
<comment type="caution">
    <text evidence="8">The sequence shown here is derived from an EMBL/GenBank/DDBJ whole genome shotgun (WGS) entry which is preliminary data.</text>
</comment>
<dbReference type="InterPro" id="IPR005158">
    <property type="entry name" value="BTAD"/>
</dbReference>
<dbReference type="Gene3D" id="3.40.50.300">
    <property type="entry name" value="P-loop containing nucleotide triphosphate hydrolases"/>
    <property type="match status" value="1"/>
</dbReference>
<dbReference type="SUPFAM" id="SSF52540">
    <property type="entry name" value="P-loop containing nucleoside triphosphate hydrolases"/>
    <property type="match status" value="1"/>
</dbReference>
<dbReference type="Gene3D" id="1.25.40.10">
    <property type="entry name" value="Tetratricopeptide repeat domain"/>
    <property type="match status" value="2"/>
</dbReference>
<keyword evidence="9" id="KW-1185">Reference proteome</keyword>
<dbReference type="InterPro" id="IPR051677">
    <property type="entry name" value="AfsR-DnrI-RedD_regulator"/>
</dbReference>
<dbReference type="InterPro" id="IPR027417">
    <property type="entry name" value="P-loop_NTPase"/>
</dbReference>
<dbReference type="Pfam" id="PF13424">
    <property type="entry name" value="TPR_12"/>
    <property type="match status" value="1"/>
</dbReference>
<comment type="similarity">
    <text evidence="1">Belongs to the AfsR/DnrI/RedD regulatory family.</text>
</comment>
<accession>A0ABT4BGI9</accession>
<evidence type="ECO:0000256" key="3">
    <source>
        <dbReference type="ARBA" id="ARBA00023125"/>
    </source>
</evidence>
<evidence type="ECO:0000259" key="7">
    <source>
        <dbReference type="PROSITE" id="PS51755"/>
    </source>
</evidence>
<dbReference type="EMBL" id="JAPNTZ010000029">
    <property type="protein sequence ID" value="MCY1145657.1"/>
    <property type="molecule type" value="Genomic_DNA"/>
</dbReference>
<dbReference type="RefSeq" id="WP_267570273.1">
    <property type="nucleotide sequence ID" value="NZ_JAPNTZ010000029.1"/>
</dbReference>
<dbReference type="Pfam" id="PF03704">
    <property type="entry name" value="BTAD"/>
    <property type="match status" value="1"/>
</dbReference>
<feature type="DNA-binding region" description="OmpR/PhoB-type" evidence="6">
    <location>
        <begin position="1"/>
        <end position="99"/>
    </location>
</feature>
<dbReference type="Gene3D" id="1.10.10.10">
    <property type="entry name" value="Winged helix-like DNA-binding domain superfamily/Winged helix DNA-binding domain"/>
    <property type="match status" value="1"/>
</dbReference>
<dbReference type="SMART" id="SM00028">
    <property type="entry name" value="TPR"/>
    <property type="match status" value="3"/>
</dbReference>
<dbReference type="InterPro" id="IPR016032">
    <property type="entry name" value="Sig_transdc_resp-reg_C-effctor"/>
</dbReference>
<dbReference type="SUPFAM" id="SSF48452">
    <property type="entry name" value="TPR-like"/>
    <property type="match status" value="2"/>
</dbReference>
<evidence type="ECO:0000313" key="8">
    <source>
        <dbReference type="EMBL" id="MCY1145657.1"/>
    </source>
</evidence>
<gene>
    <name evidence="8" type="ORF">OWR29_47295</name>
</gene>
<organism evidence="8 9">
    <name type="scientific">Paractinoplanes pyxinae</name>
    <dbReference type="NCBI Taxonomy" id="2997416"/>
    <lineage>
        <taxon>Bacteria</taxon>
        <taxon>Bacillati</taxon>
        <taxon>Actinomycetota</taxon>
        <taxon>Actinomycetes</taxon>
        <taxon>Micromonosporales</taxon>
        <taxon>Micromonosporaceae</taxon>
        <taxon>Paractinoplanes</taxon>
    </lineage>
</organism>
<evidence type="ECO:0000256" key="2">
    <source>
        <dbReference type="ARBA" id="ARBA00023015"/>
    </source>
</evidence>
<protein>
    <submittedName>
        <fullName evidence="8">BTAD domain-containing putative transcriptional regulator</fullName>
    </submittedName>
</protein>
<keyword evidence="5" id="KW-0802">TPR repeat</keyword>
<dbReference type="SUPFAM" id="SSF46894">
    <property type="entry name" value="C-terminal effector domain of the bipartite response regulators"/>
    <property type="match status" value="1"/>
</dbReference>
<dbReference type="Proteomes" id="UP001151002">
    <property type="component" value="Unassembled WGS sequence"/>
</dbReference>
<dbReference type="SMART" id="SM00862">
    <property type="entry name" value="Trans_reg_C"/>
    <property type="match status" value="1"/>
</dbReference>
<keyword evidence="2" id="KW-0805">Transcription regulation</keyword>
<dbReference type="InterPro" id="IPR001867">
    <property type="entry name" value="OmpR/PhoB-type_DNA-bd"/>
</dbReference>